<feature type="region of interest" description="Disordered" evidence="1">
    <location>
        <begin position="224"/>
        <end position="244"/>
    </location>
</feature>
<dbReference type="Pfam" id="PF01966">
    <property type="entry name" value="HD"/>
    <property type="match status" value="1"/>
</dbReference>
<dbReference type="PANTHER" id="PTHR33594">
    <property type="entry name" value="SUPERFAMILY HYDROLASE, PUTATIVE (AFU_ORTHOLOGUE AFUA_1G03035)-RELATED"/>
    <property type="match status" value="1"/>
</dbReference>
<keyword evidence="4" id="KW-1185">Reference proteome</keyword>
<dbReference type="PROSITE" id="PS51831">
    <property type="entry name" value="HD"/>
    <property type="match status" value="1"/>
</dbReference>
<evidence type="ECO:0000259" key="2">
    <source>
        <dbReference type="PROSITE" id="PS51831"/>
    </source>
</evidence>
<reference evidence="3 4" key="1">
    <citation type="submission" date="2023-12" db="EMBL/GenBank/DDBJ databases">
        <title>Whole genome sequencing of Paenibacillus phoenicis isolated from the Phoenix Mars Lander spacecraft assembly facility.</title>
        <authorList>
            <person name="Garcia A."/>
            <person name="Venkateswaran K."/>
        </authorList>
    </citation>
    <scope>NUCLEOTIDE SEQUENCE [LARGE SCALE GENOMIC DNA]</scope>
    <source>
        <strain evidence="3 4">3PO2SA</strain>
    </source>
</reference>
<proteinExistence type="predicted"/>
<dbReference type="Proteomes" id="UP001292216">
    <property type="component" value="Unassembled WGS sequence"/>
</dbReference>
<name>A0ABU5PGS2_9BACL</name>
<evidence type="ECO:0000313" key="3">
    <source>
        <dbReference type="EMBL" id="MEA3569141.1"/>
    </source>
</evidence>
<evidence type="ECO:0000256" key="1">
    <source>
        <dbReference type="SAM" id="MobiDB-lite"/>
    </source>
</evidence>
<accession>A0ABU5PGS2</accession>
<dbReference type="Gene3D" id="1.10.472.50">
    <property type="entry name" value="HD-domain/PDEase-like"/>
    <property type="match status" value="1"/>
</dbReference>
<organism evidence="3 4">
    <name type="scientific">Paenibacillus phoenicis</name>
    <dbReference type="NCBI Taxonomy" id="554117"/>
    <lineage>
        <taxon>Bacteria</taxon>
        <taxon>Bacillati</taxon>
        <taxon>Bacillota</taxon>
        <taxon>Bacilli</taxon>
        <taxon>Bacillales</taxon>
        <taxon>Paenibacillaceae</taxon>
        <taxon>Paenibacillus</taxon>
    </lineage>
</organism>
<feature type="domain" description="HD" evidence="2">
    <location>
        <begin position="39"/>
        <end position="140"/>
    </location>
</feature>
<dbReference type="InterPro" id="IPR003607">
    <property type="entry name" value="HD/PDEase_dom"/>
</dbReference>
<dbReference type="PANTHER" id="PTHR33594:SF1">
    <property type="entry name" value="HD_PDEASE DOMAIN-CONTAINING PROTEIN"/>
    <property type="match status" value="1"/>
</dbReference>
<dbReference type="RefSeq" id="WP_009222880.1">
    <property type="nucleotide sequence ID" value="NZ_CBCSKM010000006.1"/>
</dbReference>
<sequence>MFLGTRDWKGTVQMDRQHIIEQAEHFVQNVHSGDGSGHDWWHIHRVRNMALAIARKEQADLFVCELAALLHDVADEKLNPSKEAGLLRVRNWLEAHIEDPSVISEVMEIISTMSYNGGKNPPMATLNGQIVQDADRLDAMGAIGIARTFAYGGSRGRSMHEPGQDFSDLDYRSHEKTTIYHFYEKLLKLKDLMNTRHARKLAESRHEFMLRFLEQFYREWDAADEHQDEQTTTNSGDMSENRIF</sequence>
<dbReference type="SMART" id="SM00471">
    <property type="entry name" value="HDc"/>
    <property type="match status" value="1"/>
</dbReference>
<dbReference type="Gene3D" id="1.20.58.1910">
    <property type="match status" value="1"/>
</dbReference>
<dbReference type="CDD" id="cd00077">
    <property type="entry name" value="HDc"/>
    <property type="match status" value="1"/>
</dbReference>
<dbReference type="EMBL" id="JAYERP010000001">
    <property type="protein sequence ID" value="MEA3569141.1"/>
    <property type="molecule type" value="Genomic_DNA"/>
</dbReference>
<protein>
    <submittedName>
        <fullName evidence="3">HD domain-containing protein</fullName>
    </submittedName>
</protein>
<gene>
    <name evidence="3" type="ORF">U9M73_03930</name>
</gene>
<dbReference type="SUPFAM" id="SSF109604">
    <property type="entry name" value="HD-domain/PDEase-like"/>
    <property type="match status" value="1"/>
</dbReference>
<evidence type="ECO:0000313" key="4">
    <source>
        <dbReference type="Proteomes" id="UP001292216"/>
    </source>
</evidence>
<dbReference type="InterPro" id="IPR006674">
    <property type="entry name" value="HD_domain"/>
</dbReference>
<comment type="caution">
    <text evidence="3">The sequence shown here is derived from an EMBL/GenBank/DDBJ whole genome shotgun (WGS) entry which is preliminary data.</text>
</comment>